<evidence type="ECO:0000313" key="3">
    <source>
        <dbReference type="Proteomes" id="UP000829354"/>
    </source>
</evidence>
<feature type="transmembrane region" description="Helical" evidence="1">
    <location>
        <begin position="147"/>
        <end position="168"/>
    </location>
</feature>
<dbReference type="AlphaFoldDB" id="A0AAE9EP20"/>
<organism evidence="2 3">
    <name type="scientific">Caenorhabditis briggsae</name>
    <dbReference type="NCBI Taxonomy" id="6238"/>
    <lineage>
        <taxon>Eukaryota</taxon>
        <taxon>Metazoa</taxon>
        <taxon>Ecdysozoa</taxon>
        <taxon>Nematoda</taxon>
        <taxon>Chromadorea</taxon>
        <taxon>Rhabditida</taxon>
        <taxon>Rhabditina</taxon>
        <taxon>Rhabditomorpha</taxon>
        <taxon>Rhabditoidea</taxon>
        <taxon>Rhabditidae</taxon>
        <taxon>Peloderinae</taxon>
        <taxon>Caenorhabditis</taxon>
    </lineage>
</organism>
<dbReference type="EMBL" id="CP092622">
    <property type="protein sequence ID" value="UMM25329.1"/>
    <property type="molecule type" value="Genomic_DNA"/>
</dbReference>
<evidence type="ECO:0000256" key="1">
    <source>
        <dbReference type="SAM" id="Phobius"/>
    </source>
</evidence>
<protein>
    <submittedName>
        <fullName evidence="2">Uncharacterized protein</fullName>
    </submittedName>
</protein>
<keyword evidence="1" id="KW-0812">Transmembrane</keyword>
<feature type="transmembrane region" description="Helical" evidence="1">
    <location>
        <begin position="85"/>
        <end position="106"/>
    </location>
</feature>
<keyword evidence="1" id="KW-1133">Transmembrane helix</keyword>
<keyword evidence="3" id="KW-1185">Reference proteome</keyword>
<evidence type="ECO:0000313" key="2">
    <source>
        <dbReference type="EMBL" id="UMM25329.1"/>
    </source>
</evidence>
<name>A0AAE9EP20_CAEBR</name>
<reference evidence="2 3" key="1">
    <citation type="submission" date="2022-04" db="EMBL/GenBank/DDBJ databases">
        <title>Chromosome-level reference genomes for two strains of Caenorhabditis briggsae: an improved platform for comparative genomics.</title>
        <authorList>
            <person name="Stevens L."/>
            <person name="Andersen E."/>
        </authorList>
    </citation>
    <scope>NUCLEOTIDE SEQUENCE [LARGE SCALE GENOMIC DNA]</scope>
    <source>
        <strain evidence="2">VX34</strain>
        <tissue evidence="2">Whole-organism</tissue>
    </source>
</reference>
<dbReference type="Proteomes" id="UP000829354">
    <property type="component" value="Chromosome III"/>
</dbReference>
<gene>
    <name evidence="2" type="ORF">L5515_005202</name>
</gene>
<keyword evidence="1" id="KW-0472">Membrane</keyword>
<proteinExistence type="predicted"/>
<sequence length="212" mass="25455">MIYVDGVHEQLLDSDGEPIEDEDQSSMMYEDALGYQLAPDGFPRYYLKKPPGDPQLYAFPIPPDVMLDEVRLLLEPKWKKRLRHVIMVFCWLIMRLVDLLIARWFVNWVPRLHRMFLFGNAAISWKIGSKCLIKKPPRPWMLRFTTYTINLIYYPLIITSFLEIFFLFDDRIDGLMFHSNYTQQVYKNIRQNTWQIVYNDSMYFSNPFKNEC</sequence>
<accession>A0AAE9EP20</accession>